<keyword evidence="1" id="KW-1133">Transmembrane helix</keyword>
<organism evidence="2 3">
    <name type="scientific">Fusarium austroafricanum</name>
    <dbReference type="NCBI Taxonomy" id="2364996"/>
    <lineage>
        <taxon>Eukaryota</taxon>
        <taxon>Fungi</taxon>
        <taxon>Dikarya</taxon>
        <taxon>Ascomycota</taxon>
        <taxon>Pezizomycotina</taxon>
        <taxon>Sordariomycetes</taxon>
        <taxon>Hypocreomycetidae</taxon>
        <taxon>Hypocreales</taxon>
        <taxon>Nectriaceae</taxon>
        <taxon>Fusarium</taxon>
        <taxon>Fusarium concolor species complex</taxon>
    </lineage>
</organism>
<feature type="transmembrane region" description="Helical" evidence="1">
    <location>
        <begin position="270"/>
        <end position="290"/>
    </location>
</feature>
<dbReference type="EMBL" id="JAADJG010000057">
    <property type="protein sequence ID" value="KAF4456490.1"/>
    <property type="molecule type" value="Genomic_DNA"/>
</dbReference>
<name>A0A8H4KS60_9HYPO</name>
<keyword evidence="3" id="KW-1185">Reference proteome</keyword>
<feature type="transmembrane region" description="Helical" evidence="1">
    <location>
        <begin position="415"/>
        <end position="437"/>
    </location>
</feature>
<sequence>MVERKFQLKDDYVFNRTYHGIPIPQKWQAWETAHFFHVKSIIENPDVGAQLISNGCSNGDPDLLNCTATCSNATLMHTSSENLWNCMTLATLGVLVGQGNDTIHKESEKKMDDKFHFGTAEDFDELKALDKVRECAWASCSDSKDGSCASSFRQFYYNTVSPDNIAEFGSAMAGPYCEDASVGTVPDVTGSGSFFQRDNEFREMCEQRQIKIARSQFADGSSSALAELQDYQDFFTSLMSIIAITTFSQDSTTVLANKSTLFSWILDHRISQGLITAGVYPVLLAQLLMIRTGKRRVYTPFVVALSWILMAVATELQHFNENALEERLRHLPGIEACGGMPGPMSFCQGVKDKDDHEPFSVTLAHRFVAHGVALFLVIDWIVHFVKHSGDKLKSIQIGQQGQSLFLSTETKAAKLFLSVFWTCVEILLVIMTLIGLLGSEKHMQQQAKLD</sequence>
<dbReference type="Proteomes" id="UP000605986">
    <property type="component" value="Unassembled WGS sequence"/>
</dbReference>
<accession>A0A8H4KS60</accession>
<keyword evidence="1" id="KW-0812">Transmembrane</keyword>
<evidence type="ECO:0000256" key="1">
    <source>
        <dbReference type="SAM" id="Phobius"/>
    </source>
</evidence>
<keyword evidence="1" id="KW-0472">Membrane</keyword>
<proteinExistence type="predicted"/>
<reference evidence="2" key="1">
    <citation type="submission" date="2020-01" db="EMBL/GenBank/DDBJ databases">
        <title>Identification and distribution of gene clusters putatively required for synthesis of sphingolipid metabolism inhibitors in phylogenetically diverse species of the filamentous fungus Fusarium.</title>
        <authorList>
            <person name="Kim H.-S."/>
            <person name="Busman M."/>
            <person name="Brown D.W."/>
            <person name="Divon H."/>
            <person name="Uhlig S."/>
            <person name="Proctor R.H."/>
        </authorList>
    </citation>
    <scope>NUCLEOTIDE SEQUENCE</scope>
    <source>
        <strain evidence="2">NRRL 53441</strain>
    </source>
</reference>
<comment type="caution">
    <text evidence="2">The sequence shown here is derived from an EMBL/GenBank/DDBJ whole genome shotgun (WGS) entry which is preliminary data.</text>
</comment>
<evidence type="ECO:0000313" key="2">
    <source>
        <dbReference type="EMBL" id="KAF4456490.1"/>
    </source>
</evidence>
<feature type="transmembrane region" description="Helical" evidence="1">
    <location>
        <begin position="297"/>
        <end position="314"/>
    </location>
</feature>
<protein>
    <submittedName>
        <fullName evidence="2">Uncharacterized protein</fullName>
    </submittedName>
</protein>
<feature type="transmembrane region" description="Helical" evidence="1">
    <location>
        <begin position="367"/>
        <end position="385"/>
    </location>
</feature>
<gene>
    <name evidence="2" type="ORF">F53441_1394</name>
</gene>
<evidence type="ECO:0000313" key="3">
    <source>
        <dbReference type="Proteomes" id="UP000605986"/>
    </source>
</evidence>
<dbReference type="OrthoDB" id="4582561at2759"/>
<dbReference type="AlphaFoldDB" id="A0A8H4KS60"/>